<dbReference type="Proteomes" id="UP000688137">
    <property type="component" value="Unassembled WGS sequence"/>
</dbReference>
<dbReference type="AlphaFoldDB" id="A0A8S1LN74"/>
<gene>
    <name evidence="2" type="ORF">PPRIM_AZ9-3.1.T0380216</name>
</gene>
<protein>
    <recommendedName>
        <fullName evidence="1">DH domain-containing protein</fullName>
    </recommendedName>
</protein>
<dbReference type="InterPro" id="IPR000219">
    <property type="entry name" value="DH_dom"/>
</dbReference>
<evidence type="ECO:0000313" key="2">
    <source>
        <dbReference type="EMBL" id="CAD8065996.1"/>
    </source>
</evidence>
<evidence type="ECO:0000313" key="3">
    <source>
        <dbReference type="Proteomes" id="UP000688137"/>
    </source>
</evidence>
<proteinExistence type="predicted"/>
<sequence>MKQSQVNDKDNLCMLQSQDVYGKEDYRMTRQTGCTEYSKSQSLCFDQVVLGSSQLLNNPDQQMDKYQNIWKKKIILIQSHYKGYLERKKYKNMKKWANYRKNVILELIMTEKDYLNDLKSIINNVMIAAEQFKLLPENEIQITFSNLYQIYTFNNMFYGDILKQYQNYHHNQSFGHVLQKFIPFFKIYFKYYSDYKDYQIQNLRQTYPAFNDHLIILEKNNLFRGCDLNSFLIKPVQRLPKYALLLKDLVKHTWKSHPDYNNLVKTLQSFNSVTGQIDKQIENILRNQALFDLQKKFFDVLNENIVESTRNFILNESTYLLRQGQEELVELYLCSDLIVLSKKTQVNQEQINERLLEYCYLNENTVLSDAETKSLIITLDLKDKDQNFIFLCQDLEQKQRLSQEFDKILTIKYEKLQTQHFSIYNELKNQPIRVFVTSISRGQSRIPFKTYAKYNVQIILNKQEYTIWTRHKILLKIQKCLKKHYKKEYLNDKDNNILFQDLIEKKLNKQNHDGRKVIVETFLETLLNSTYVKLAPYNYLQYLGLPQEFYQSDQNISKFKTLFDSESSKSSQDS</sequence>
<accession>A0A8S1LN74</accession>
<dbReference type="InterPro" id="IPR000048">
    <property type="entry name" value="IQ_motif_EF-hand-BS"/>
</dbReference>
<reference evidence="2" key="1">
    <citation type="submission" date="2021-01" db="EMBL/GenBank/DDBJ databases">
        <authorList>
            <consortium name="Genoscope - CEA"/>
            <person name="William W."/>
        </authorList>
    </citation>
    <scope>NUCLEOTIDE SEQUENCE</scope>
</reference>
<dbReference type="EMBL" id="CAJJDM010000037">
    <property type="protein sequence ID" value="CAD8065996.1"/>
    <property type="molecule type" value="Genomic_DNA"/>
</dbReference>
<dbReference type="CDD" id="cd00160">
    <property type="entry name" value="RhoGEF"/>
    <property type="match status" value="1"/>
</dbReference>
<name>A0A8S1LN74_PARPR</name>
<dbReference type="GO" id="GO:0005737">
    <property type="term" value="C:cytoplasm"/>
    <property type="evidence" value="ECO:0007669"/>
    <property type="project" value="TreeGrafter"/>
</dbReference>
<dbReference type="PROSITE" id="PS50010">
    <property type="entry name" value="DH_2"/>
    <property type="match status" value="1"/>
</dbReference>
<dbReference type="OMA" id="FIFLCQD"/>
<dbReference type="PROSITE" id="PS50096">
    <property type="entry name" value="IQ"/>
    <property type="match status" value="1"/>
</dbReference>
<dbReference type="GO" id="GO:0005085">
    <property type="term" value="F:guanyl-nucleotide exchange factor activity"/>
    <property type="evidence" value="ECO:0007669"/>
    <property type="project" value="InterPro"/>
</dbReference>
<dbReference type="SMART" id="SM00325">
    <property type="entry name" value="RhoGEF"/>
    <property type="match status" value="1"/>
</dbReference>
<dbReference type="Pfam" id="PF00621">
    <property type="entry name" value="RhoGEF"/>
    <property type="match status" value="1"/>
</dbReference>
<dbReference type="PANTHER" id="PTHR12673">
    <property type="entry name" value="FACIOGENITAL DYSPLASIA PROTEIN"/>
    <property type="match status" value="1"/>
</dbReference>
<comment type="caution">
    <text evidence="2">The sequence shown here is derived from an EMBL/GenBank/DDBJ whole genome shotgun (WGS) entry which is preliminary data.</text>
</comment>
<dbReference type="Pfam" id="PF00612">
    <property type="entry name" value="IQ"/>
    <property type="match status" value="1"/>
</dbReference>
<evidence type="ECO:0000259" key="1">
    <source>
        <dbReference type="PROSITE" id="PS50010"/>
    </source>
</evidence>
<feature type="domain" description="DH" evidence="1">
    <location>
        <begin position="99"/>
        <end position="280"/>
    </location>
</feature>
<dbReference type="InterPro" id="IPR001331">
    <property type="entry name" value="GDS_CDC24_CS"/>
</dbReference>
<organism evidence="2 3">
    <name type="scientific">Paramecium primaurelia</name>
    <dbReference type="NCBI Taxonomy" id="5886"/>
    <lineage>
        <taxon>Eukaryota</taxon>
        <taxon>Sar</taxon>
        <taxon>Alveolata</taxon>
        <taxon>Ciliophora</taxon>
        <taxon>Intramacronucleata</taxon>
        <taxon>Oligohymenophorea</taxon>
        <taxon>Peniculida</taxon>
        <taxon>Parameciidae</taxon>
        <taxon>Paramecium</taxon>
    </lineage>
</organism>
<dbReference type="GO" id="GO:0035556">
    <property type="term" value="P:intracellular signal transduction"/>
    <property type="evidence" value="ECO:0007669"/>
    <property type="project" value="InterPro"/>
</dbReference>
<dbReference type="PANTHER" id="PTHR12673:SF159">
    <property type="entry name" value="LD03170P"/>
    <property type="match status" value="1"/>
</dbReference>
<dbReference type="PROSITE" id="PS00741">
    <property type="entry name" value="DH_1"/>
    <property type="match status" value="1"/>
</dbReference>
<dbReference type="CDD" id="cd23767">
    <property type="entry name" value="IQCD"/>
    <property type="match status" value="1"/>
</dbReference>
<dbReference type="InterPro" id="IPR051092">
    <property type="entry name" value="FYVE_RhoGEF_PH"/>
</dbReference>
<keyword evidence="3" id="KW-1185">Reference proteome</keyword>